<feature type="compositionally biased region" description="Basic and acidic residues" evidence="4">
    <location>
        <begin position="122"/>
        <end position="132"/>
    </location>
</feature>
<dbReference type="GO" id="GO:0003723">
    <property type="term" value="F:RNA binding"/>
    <property type="evidence" value="ECO:0007669"/>
    <property type="project" value="InterPro"/>
</dbReference>
<protein>
    <recommendedName>
        <fullName evidence="9">rRNA methyltransferase 3, mitochondrial</fullName>
    </recommendedName>
</protein>
<dbReference type="InterPro" id="IPR053888">
    <property type="entry name" value="MRM3-like_sub_bind"/>
</dbReference>
<evidence type="ECO:0000313" key="7">
    <source>
        <dbReference type="EMBL" id="KAK6625434.1"/>
    </source>
</evidence>
<dbReference type="PANTHER" id="PTHR43191:SF2">
    <property type="entry name" value="RRNA METHYLTRANSFERASE 3, MITOCHONDRIAL"/>
    <property type="match status" value="1"/>
</dbReference>
<dbReference type="GO" id="GO:0008173">
    <property type="term" value="F:RNA methyltransferase activity"/>
    <property type="evidence" value="ECO:0007669"/>
    <property type="project" value="InterPro"/>
</dbReference>
<gene>
    <name evidence="7" type="ORF">RUM43_005732</name>
</gene>
<evidence type="ECO:0000259" key="6">
    <source>
        <dbReference type="Pfam" id="PF22435"/>
    </source>
</evidence>
<feature type="domain" description="tRNA/rRNA methyltransferase SpoU type" evidence="5">
    <location>
        <begin position="252"/>
        <end position="417"/>
    </location>
</feature>
<dbReference type="AlphaFoldDB" id="A0AAN8S8R1"/>
<dbReference type="SUPFAM" id="SSF75217">
    <property type="entry name" value="alpha/beta knot"/>
    <property type="match status" value="1"/>
</dbReference>
<evidence type="ECO:0000313" key="8">
    <source>
        <dbReference type="Proteomes" id="UP001372834"/>
    </source>
</evidence>
<dbReference type="CDD" id="cd18106">
    <property type="entry name" value="SpoU-like_RNMTL1"/>
    <property type="match status" value="1"/>
</dbReference>
<evidence type="ECO:0008006" key="9">
    <source>
        <dbReference type="Google" id="ProtNLM"/>
    </source>
</evidence>
<evidence type="ECO:0000259" key="5">
    <source>
        <dbReference type="Pfam" id="PF00588"/>
    </source>
</evidence>
<feature type="compositionally biased region" description="Basic residues" evidence="4">
    <location>
        <begin position="100"/>
        <end position="109"/>
    </location>
</feature>
<evidence type="ECO:0000256" key="1">
    <source>
        <dbReference type="ARBA" id="ARBA00007228"/>
    </source>
</evidence>
<dbReference type="GO" id="GO:0006396">
    <property type="term" value="P:RNA processing"/>
    <property type="evidence" value="ECO:0007669"/>
    <property type="project" value="InterPro"/>
</dbReference>
<dbReference type="InterPro" id="IPR029026">
    <property type="entry name" value="tRNA_m1G_MTases_N"/>
</dbReference>
<dbReference type="Proteomes" id="UP001372834">
    <property type="component" value="Unassembled WGS sequence"/>
</dbReference>
<comment type="caution">
    <text evidence="7">The sequence shown here is derived from an EMBL/GenBank/DDBJ whole genome shotgun (WGS) entry which is preliminary data.</text>
</comment>
<sequence>MADNGGFMQEQKKEAMLSALRKARNFCSFKKLNVKRFEINHECQNFRRTLNTSSALLRRAIPSRMTPYVDEFQPKHFGKIMGLDPDVMFNDDEEGLSVKDKKKRGKKKKNENLMNNEILENESEHLDRDEKNNAQNNGNLAIQRIEKNSAVLMNAIGKLKSTKQRHKCGQIVLEGKRLIKDAISAGHQPVMLFFSRISDLENLNLSKDVPLYRTTYKSLKIWSDVCTTQGVIGIFKLPEITTEIAGENSIPLTVICDNVREPGNLGSILRVVASVGCKKVILTSGCVDLWNPKVLRSAAGSHFRLPVLKHLTWNEISKEVDEDDQILLAENKDSHGSYESVEGKQPSKYQTDLPAVCYNSLNLDGRNVVLIIGGETHGVSEEAYDFLSQRQGARVYIPMANNVESLNTGVALGILSYEVRRQLSVFSLEEEKDKPMTQEQQN</sequence>
<dbReference type="InterPro" id="IPR001537">
    <property type="entry name" value="SpoU_MeTrfase"/>
</dbReference>
<keyword evidence="2" id="KW-0489">Methyltransferase</keyword>
<dbReference type="SUPFAM" id="SSF55315">
    <property type="entry name" value="L30e-like"/>
    <property type="match status" value="1"/>
</dbReference>
<dbReference type="GO" id="GO:0032259">
    <property type="term" value="P:methylation"/>
    <property type="evidence" value="ECO:0007669"/>
    <property type="project" value="UniProtKB-KW"/>
</dbReference>
<dbReference type="PANTHER" id="PTHR43191">
    <property type="entry name" value="RRNA METHYLTRANSFERASE 3"/>
    <property type="match status" value="1"/>
</dbReference>
<feature type="region of interest" description="Disordered" evidence="4">
    <location>
        <begin position="97"/>
        <end position="134"/>
    </location>
</feature>
<evidence type="ECO:0000256" key="4">
    <source>
        <dbReference type="SAM" id="MobiDB-lite"/>
    </source>
</evidence>
<proteinExistence type="inferred from homology"/>
<keyword evidence="3" id="KW-0808">Transferase</keyword>
<dbReference type="Pfam" id="PF00588">
    <property type="entry name" value="SpoU_methylase"/>
    <property type="match status" value="1"/>
</dbReference>
<dbReference type="Gene3D" id="3.40.1280.10">
    <property type="match status" value="1"/>
</dbReference>
<dbReference type="InterPro" id="IPR029064">
    <property type="entry name" value="Ribosomal_eL30-like_sf"/>
</dbReference>
<evidence type="ECO:0000256" key="3">
    <source>
        <dbReference type="ARBA" id="ARBA00022679"/>
    </source>
</evidence>
<dbReference type="EMBL" id="JAWJWE010000037">
    <property type="protein sequence ID" value="KAK6625434.1"/>
    <property type="molecule type" value="Genomic_DNA"/>
</dbReference>
<dbReference type="Pfam" id="PF22435">
    <property type="entry name" value="MRM3-like_sub_bind"/>
    <property type="match status" value="1"/>
</dbReference>
<dbReference type="InterPro" id="IPR029028">
    <property type="entry name" value="Alpha/beta_knot_MTases"/>
</dbReference>
<reference evidence="7 8" key="1">
    <citation type="submission" date="2023-10" db="EMBL/GenBank/DDBJ databases">
        <title>Genomes of two closely related lineages of the louse Polyplax serrata with different host specificities.</title>
        <authorList>
            <person name="Martinu J."/>
            <person name="Tarabai H."/>
            <person name="Stefka J."/>
            <person name="Hypsa V."/>
        </authorList>
    </citation>
    <scope>NUCLEOTIDE SEQUENCE [LARGE SCALE GENOMIC DNA]</scope>
    <source>
        <strain evidence="7">HR10_N</strain>
    </source>
</reference>
<name>A0AAN8S8R1_POLSC</name>
<feature type="domain" description="MRM3-like substrate binding" evidence="6">
    <location>
        <begin position="156"/>
        <end position="233"/>
    </location>
</feature>
<evidence type="ECO:0000256" key="2">
    <source>
        <dbReference type="ARBA" id="ARBA00022603"/>
    </source>
</evidence>
<accession>A0AAN8S8R1</accession>
<comment type="similarity">
    <text evidence="1">Belongs to the class IV-like SAM-binding methyltransferase superfamily. RNA methyltransferase TrmH family.</text>
</comment>
<organism evidence="7 8">
    <name type="scientific">Polyplax serrata</name>
    <name type="common">Common mouse louse</name>
    <dbReference type="NCBI Taxonomy" id="468196"/>
    <lineage>
        <taxon>Eukaryota</taxon>
        <taxon>Metazoa</taxon>
        <taxon>Ecdysozoa</taxon>
        <taxon>Arthropoda</taxon>
        <taxon>Hexapoda</taxon>
        <taxon>Insecta</taxon>
        <taxon>Pterygota</taxon>
        <taxon>Neoptera</taxon>
        <taxon>Paraneoptera</taxon>
        <taxon>Psocodea</taxon>
        <taxon>Troctomorpha</taxon>
        <taxon>Phthiraptera</taxon>
        <taxon>Anoplura</taxon>
        <taxon>Polyplacidae</taxon>
        <taxon>Polyplax</taxon>
    </lineage>
</organism>
<dbReference type="Gene3D" id="3.30.1330.30">
    <property type="match status" value="1"/>
</dbReference>
<dbReference type="InterPro" id="IPR051259">
    <property type="entry name" value="rRNA_Methyltransferase"/>
</dbReference>